<dbReference type="Gramene" id="PNT73134">
    <property type="protein sequence ID" value="PNT73134"/>
    <property type="gene ID" value="BRADI_2g54095v3"/>
</dbReference>
<dbReference type="EnsemblPlants" id="PNT73134">
    <property type="protein sequence ID" value="PNT73134"/>
    <property type="gene ID" value="BRADI_2g54095v3"/>
</dbReference>
<keyword evidence="2" id="KW-1133">Transmembrane helix</keyword>
<reference evidence="4" key="3">
    <citation type="submission" date="2018-08" db="UniProtKB">
        <authorList>
            <consortium name="EnsemblPlants"/>
        </authorList>
    </citation>
    <scope>IDENTIFICATION</scope>
    <source>
        <strain evidence="4">cv. Bd21</strain>
    </source>
</reference>
<name>A0A2K2DFR4_BRADI</name>
<sequence length="74" mass="7936">MSITMQGDAANSEAKRQGHHLRPHGLSGAKARWPQQYSQYVLVLLGHYVLGRAVSLSVSLVVLAGAEGSPTPRK</sequence>
<evidence type="ECO:0000256" key="2">
    <source>
        <dbReference type="SAM" id="Phobius"/>
    </source>
</evidence>
<dbReference type="InParanoid" id="A0A2K2DFR4"/>
<dbReference type="AlphaFoldDB" id="A0A2K2DFR4"/>
<evidence type="ECO:0000256" key="1">
    <source>
        <dbReference type="SAM" id="MobiDB-lite"/>
    </source>
</evidence>
<evidence type="ECO:0000313" key="3">
    <source>
        <dbReference type="EMBL" id="PNT73134.1"/>
    </source>
</evidence>
<proteinExistence type="predicted"/>
<keyword evidence="2" id="KW-0472">Membrane</keyword>
<gene>
    <name evidence="3" type="ORF">BRADI_2g54095v3</name>
</gene>
<dbReference type="EMBL" id="CM000881">
    <property type="protein sequence ID" value="PNT73134.1"/>
    <property type="molecule type" value="Genomic_DNA"/>
</dbReference>
<protein>
    <submittedName>
        <fullName evidence="3 4">Uncharacterized protein</fullName>
    </submittedName>
</protein>
<reference evidence="3" key="2">
    <citation type="submission" date="2017-06" db="EMBL/GenBank/DDBJ databases">
        <title>WGS assembly of Brachypodium distachyon.</title>
        <authorList>
            <consortium name="The International Brachypodium Initiative"/>
            <person name="Lucas S."/>
            <person name="Harmon-Smith M."/>
            <person name="Lail K."/>
            <person name="Tice H."/>
            <person name="Grimwood J."/>
            <person name="Bruce D."/>
            <person name="Barry K."/>
            <person name="Shu S."/>
            <person name="Lindquist E."/>
            <person name="Wang M."/>
            <person name="Pitluck S."/>
            <person name="Vogel J.P."/>
            <person name="Garvin D.F."/>
            <person name="Mockler T.C."/>
            <person name="Schmutz J."/>
            <person name="Rokhsar D."/>
            <person name="Bevan M.W."/>
        </authorList>
    </citation>
    <scope>NUCLEOTIDE SEQUENCE</scope>
    <source>
        <strain evidence="3">Bd21</strain>
    </source>
</reference>
<organism evidence="3">
    <name type="scientific">Brachypodium distachyon</name>
    <name type="common">Purple false brome</name>
    <name type="synonym">Trachynia distachya</name>
    <dbReference type="NCBI Taxonomy" id="15368"/>
    <lineage>
        <taxon>Eukaryota</taxon>
        <taxon>Viridiplantae</taxon>
        <taxon>Streptophyta</taxon>
        <taxon>Embryophyta</taxon>
        <taxon>Tracheophyta</taxon>
        <taxon>Spermatophyta</taxon>
        <taxon>Magnoliopsida</taxon>
        <taxon>Liliopsida</taxon>
        <taxon>Poales</taxon>
        <taxon>Poaceae</taxon>
        <taxon>BOP clade</taxon>
        <taxon>Pooideae</taxon>
        <taxon>Stipodae</taxon>
        <taxon>Brachypodieae</taxon>
        <taxon>Brachypodium</taxon>
    </lineage>
</organism>
<feature type="transmembrane region" description="Helical" evidence="2">
    <location>
        <begin position="40"/>
        <end position="66"/>
    </location>
</feature>
<evidence type="ECO:0000313" key="4">
    <source>
        <dbReference type="EnsemblPlants" id="PNT73134"/>
    </source>
</evidence>
<accession>A0A2K2DFR4</accession>
<keyword evidence="2" id="KW-0812">Transmembrane</keyword>
<reference evidence="3 4" key="1">
    <citation type="journal article" date="2010" name="Nature">
        <title>Genome sequencing and analysis of the model grass Brachypodium distachyon.</title>
        <authorList>
            <consortium name="International Brachypodium Initiative"/>
        </authorList>
    </citation>
    <scope>NUCLEOTIDE SEQUENCE [LARGE SCALE GENOMIC DNA]</scope>
    <source>
        <strain evidence="3 4">Bd21</strain>
    </source>
</reference>
<evidence type="ECO:0000313" key="5">
    <source>
        <dbReference type="Proteomes" id="UP000008810"/>
    </source>
</evidence>
<dbReference type="Proteomes" id="UP000008810">
    <property type="component" value="Chromosome 2"/>
</dbReference>
<keyword evidence="5" id="KW-1185">Reference proteome</keyword>
<feature type="region of interest" description="Disordered" evidence="1">
    <location>
        <begin position="1"/>
        <end position="28"/>
    </location>
</feature>